<feature type="domain" description="AMP-binding enzyme C-terminal" evidence="2">
    <location>
        <begin position="428"/>
        <end position="503"/>
    </location>
</feature>
<protein>
    <submittedName>
        <fullName evidence="3">Long-chain fatty acid--CoA ligase</fullName>
    </submittedName>
</protein>
<evidence type="ECO:0000259" key="1">
    <source>
        <dbReference type="Pfam" id="PF00501"/>
    </source>
</evidence>
<dbReference type="InterPro" id="IPR045851">
    <property type="entry name" value="AMP-bd_C_sf"/>
</dbReference>
<dbReference type="Pfam" id="PF13193">
    <property type="entry name" value="AMP-binding_C"/>
    <property type="match status" value="1"/>
</dbReference>
<dbReference type="RefSeq" id="WP_103045201.1">
    <property type="nucleotide sequence ID" value="NZ_BAABBP010000028.1"/>
</dbReference>
<name>A0ABP7RS43_9BURK</name>
<dbReference type="GO" id="GO:0016874">
    <property type="term" value="F:ligase activity"/>
    <property type="evidence" value="ECO:0007669"/>
    <property type="project" value="UniProtKB-KW"/>
</dbReference>
<accession>A0ABP7RS43</accession>
<dbReference type="Proteomes" id="UP001501627">
    <property type="component" value="Unassembled WGS sequence"/>
</dbReference>
<comment type="caution">
    <text evidence="3">The sequence shown here is derived from an EMBL/GenBank/DDBJ whole genome shotgun (WGS) entry which is preliminary data.</text>
</comment>
<evidence type="ECO:0000313" key="4">
    <source>
        <dbReference type="Proteomes" id="UP001501627"/>
    </source>
</evidence>
<dbReference type="PANTHER" id="PTHR43767">
    <property type="entry name" value="LONG-CHAIN-FATTY-ACID--COA LIGASE"/>
    <property type="match status" value="1"/>
</dbReference>
<reference evidence="4" key="1">
    <citation type="journal article" date="2019" name="Int. J. Syst. Evol. Microbiol.">
        <title>The Global Catalogue of Microorganisms (GCM) 10K type strain sequencing project: providing services to taxonomists for standard genome sequencing and annotation.</title>
        <authorList>
            <consortium name="The Broad Institute Genomics Platform"/>
            <consortium name="The Broad Institute Genome Sequencing Center for Infectious Disease"/>
            <person name="Wu L."/>
            <person name="Ma J."/>
        </authorList>
    </citation>
    <scope>NUCLEOTIDE SEQUENCE [LARGE SCALE GENOMIC DNA]</scope>
    <source>
        <strain evidence="4">JCM 17561</strain>
    </source>
</reference>
<dbReference type="InterPro" id="IPR050237">
    <property type="entry name" value="ATP-dep_AMP-bd_enzyme"/>
</dbReference>
<evidence type="ECO:0000259" key="2">
    <source>
        <dbReference type="Pfam" id="PF13193"/>
    </source>
</evidence>
<organism evidence="3 4">
    <name type="scientific">Comamonas faecalis</name>
    <dbReference type="NCBI Taxonomy" id="1387849"/>
    <lineage>
        <taxon>Bacteria</taxon>
        <taxon>Pseudomonadati</taxon>
        <taxon>Pseudomonadota</taxon>
        <taxon>Betaproteobacteria</taxon>
        <taxon>Burkholderiales</taxon>
        <taxon>Comamonadaceae</taxon>
        <taxon>Comamonas</taxon>
    </lineage>
</organism>
<proteinExistence type="predicted"/>
<dbReference type="PANTHER" id="PTHR43767:SF7">
    <property type="entry name" value="MEDIUM_LONG-CHAIN-FATTY-ACID--COA LIGASE FADD8"/>
    <property type="match status" value="1"/>
</dbReference>
<dbReference type="Gene3D" id="3.40.50.12780">
    <property type="entry name" value="N-terminal domain of ligase-like"/>
    <property type="match status" value="1"/>
</dbReference>
<gene>
    <name evidence="3" type="ORF">GCM10022279_26590</name>
</gene>
<dbReference type="InterPro" id="IPR042099">
    <property type="entry name" value="ANL_N_sf"/>
</dbReference>
<dbReference type="Pfam" id="PF00501">
    <property type="entry name" value="AMP-binding"/>
    <property type="match status" value="1"/>
</dbReference>
<dbReference type="SUPFAM" id="SSF56801">
    <property type="entry name" value="Acetyl-CoA synthetase-like"/>
    <property type="match status" value="1"/>
</dbReference>
<sequence length="515" mass="55198">MTTNAGAARQPTYLELIRRGAALHGERVAITCGVQNLTFDQVDALSSQLAHALMARGVRQGERVALLLNNGIYSVPTDFACVKAGLNRVPLNARLSLDEHARMLQETGCTTLVFGADLQERAAALAARLGGLQCLGLDAQVQGGADLVALAAQQSAKTPDIAVHPDDIVLTLFTSGTTGTLKAAQHTQASYAGVCRNVLLNLMPVGPDDAMLHAASLIHASGVFVLPFWLRGARTVIMPAFEPGAYLRLLAQERITTINMVPTMLQMLLSHPDFAGTDVSALKAVIYGASPMPRAVIERAMAAWGQHRFWQYFGQTEVPLCLAVLRPEHHVGELLDACGQPAIDVELRIVGDDGRDLPQGEIGEVLVRAPSAVSGYLNAPALTAETFDAEGWVHTRDMGLLDARGFLHLRDRKSDMIITGGYNVYPQEVENALMAHPAVRECAVVGTPHDKWVEMVTAVVALQPGAQVDEAALIAHVAGQLAGYKKPGRVVFVPEIPKTAVGKLSRRAVREQLQS</sequence>
<dbReference type="Gene3D" id="3.30.300.30">
    <property type="match status" value="1"/>
</dbReference>
<evidence type="ECO:0000313" key="3">
    <source>
        <dbReference type="EMBL" id="GAA4001341.1"/>
    </source>
</evidence>
<dbReference type="InterPro" id="IPR000873">
    <property type="entry name" value="AMP-dep_synth/lig_dom"/>
</dbReference>
<keyword evidence="3" id="KW-0436">Ligase</keyword>
<dbReference type="InterPro" id="IPR025110">
    <property type="entry name" value="AMP-bd_C"/>
</dbReference>
<keyword evidence="4" id="KW-1185">Reference proteome</keyword>
<dbReference type="EMBL" id="BAABBP010000028">
    <property type="protein sequence ID" value="GAA4001341.1"/>
    <property type="molecule type" value="Genomic_DNA"/>
</dbReference>
<feature type="domain" description="AMP-dependent synthetase/ligase" evidence="1">
    <location>
        <begin position="19"/>
        <end position="377"/>
    </location>
</feature>